<dbReference type="EMBL" id="KN403666">
    <property type="protein sequence ID" value="KHG15408.1"/>
    <property type="molecule type" value="Genomic_DNA"/>
</dbReference>
<keyword evidence="2" id="KW-1185">Reference proteome</keyword>
<protein>
    <submittedName>
        <fullName evidence="1">Uncharacterized protein</fullName>
    </submittedName>
</protein>
<organism evidence="1 2">
    <name type="scientific">Gossypium arboreum</name>
    <name type="common">Tree cotton</name>
    <name type="synonym">Gossypium nanking</name>
    <dbReference type="NCBI Taxonomy" id="29729"/>
    <lineage>
        <taxon>Eukaryota</taxon>
        <taxon>Viridiplantae</taxon>
        <taxon>Streptophyta</taxon>
        <taxon>Embryophyta</taxon>
        <taxon>Tracheophyta</taxon>
        <taxon>Spermatophyta</taxon>
        <taxon>Magnoliopsida</taxon>
        <taxon>eudicotyledons</taxon>
        <taxon>Gunneridae</taxon>
        <taxon>Pentapetalae</taxon>
        <taxon>rosids</taxon>
        <taxon>malvids</taxon>
        <taxon>Malvales</taxon>
        <taxon>Malvaceae</taxon>
        <taxon>Malvoideae</taxon>
        <taxon>Gossypium</taxon>
    </lineage>
</organism>
<dbReference type="Proteomes" id="UP000032142">
    <property type="component" value="Unassembled WGS sequence"/>
</dbReference>
<gene>
    <name evidence="1" type="ORF">F383_17262</name>
</gene>
<reference evidence="2" key="1">
    <citation type="submission" date="2014-09" db="EMBL/GenBank/DDBJ databases">
        <authorList>
            <person name="Mudge J."/>
            <person name="Ramaraj T."/>
            <person name="Lindquist I.E."/>
            <person name="Bharti A.K."/>
            <person name="Sundararajan A."/>
            <person name="Cameron C.T."/>
            <person name="Woodward J.E."/>
            <person name="May G.D."/>
            <person name="Brubaker C."/>
            <person name="Broadhvest J."/>
            <person name="Wilkins T.A."/>
        </authorList>
    </citation>
    <scope>NUCLEOTIDE SEQUENCE</scope>
    <source>
        <strain evidence="2">cv. AKA8401</strain>
    </source>
</reference>
<name>A0A0B0NLK3_GOSAR</name>
<accession>A0A0B0NLK3</accession>
<evidence type="ECO:0000313" key="2">
    <source>
        <dbReference type="Proteomes" id="UP000032142"/>
    </source>
</evidence>
<evidence type="ECO:0000313" key="1">
    <source>
        <dbReference type="EMBL" id="KHG15408.1"/>
    </source>
</evidence>
<sequence length="41" mass="4804">MVLPEIISRCQRPKRGLTRKHISNPMSHIHLPSHSFHFNSI</sequence>
<dbReference type="AlphaFoldDB" id="A0A0B0NLK3"/>
<proteinExistence type="predicted"/>